<proteinExistence type="predicted"/>
<organism evidence="2 3">
    <name type="scientific">Porites lobata</name>
    <dbReference type="NCBI Taxonomy" id="104759"/>
    <lineage>
        <taxon>Eukaryota</taxon>
        <taxon>Metazoa</taxon>
        <taxon>Cnidaria</taxon>
        <taxon>Anthozoa</taxon>
        <taxon>Hexacorallia</taxon>
        <taxon>Scleractinia</taxon>
        <taxon>Fungiina</taxon>
        <taxon>Poritidae</taxon>
        <taxon>Porites</taxon>
    </lineage>
</organism>
<dbReference type="EMBL" id="CALNXK010000021">
    <property type="protein sequence ID" value="CAH3108611.1"/>
    <property type="molecule type" value="Genomic_DNA"/>
</dbReference>
<accession>A0ABN8NJZ9</accession>
<comment type="caution">
    <text evidence="2">The sequence shown here is derived from an EMBL/GenBank/DDBJ whole genome shotgun (WGS) entry which is preliminary data.</text>
</comment>
<feature type="region of interest" description="Disordered" evidence="1">
    <location>
        <begin position="14"/>
        <end position="60"/>
    </location>
</feature>
<evidence type="ECO:0000313" key="3">
    <source>
        <dbReference type="Proteomes" id="UP001159405"/>
    </source>
</evidence>
<name>A0ABN8NJZ9_9CNID</name>
<protein>
    <submittedName>
        <fullName evidence="2">Uncharacterized protein</fullName>
    </submittedName>
</protein>
<dbReference type="Proteomes" id="UP001159405">
    <property type="component" value="Unassembled WGS sequence"/>
</dbReference>
<sequence length="60" mass="6769">MAKNSIKDYFSICPIVQDQTREPNEEPEDLSDSRKTADEASTVTNLPRETLASSTQAYYI</sequence>
<gene>
    <name evidence="2" type="ORF">PLOB_00017768</name>
</gene>
<feature type="compositionally biased region" description="Polar residues" evidence="1">
    <location>
        <begin position="39"/>
        <end position="60"/>
    </location>
</feature>
<evidence type="ECO:0000256" key="1">
    <source>
        <dbReference type="SAM" id="MobiDB-lite"/>
    </source>
</evidence>
<reference evidence="2 3" key="1">
    <citation type="submission" date="2022-05" db="EMBL/GenBank/DDBJ databases">
        <authorList>
            <consortium name="Genoscope - CEA"/>
            <person name="William W."/>
        </authorList>
    </citation>
    <scope>NUCLEOTIDE SEQUENCE [LARGE SCALE GENOMIC DNA]</scope>
</reference>
<keyword evidence="3" id="KW-1185">Reference proteome</keyword>
<evidence type="ECO:0000313" key="2">
    <source>
        <dbReference type="EMBL" id="CAH3108611.1"/>
    </source>
</evidence>